<proteinExistence type="predicted"/>
<dbReference type="EMBL" id="JAUOEK010000012">
    <property type="protein sequence ID" value="MDO5968203.1"/>
    <property type="molecule type" value="Genomic_DNA"/>
</dbReference>
<evidence type="ECO:0000259" key="1">
    <source>
        <dbReference type="Pfam" id="PF19783"/>
    </source>
</evidence>
<evidence type="ECO:0000313" key="2">
    <source>
        <dbReference type="EMBL" id="MDO5968203.1"/>
    </source>
</evidence>
<evidence type="ECO:0000313" key="3">
    <source>
        <dbReference type="Proteomes" id="UP001176883"/>
    </source>
</evidence>
<organism evidence="2 3">
    <name type="scientific">Flavivirga aquimarina</name>
    <dbReference type="NCBI Taxonomy" id="2027862"/>
    <lineage>
        <taxon>Bacteria</taxon>
        <taxon>Pseudomonadati</taxon>
        <taxon>Bacteroidota</taxon>
        <taxon>Flavobacteriia</taxon>
        <taxon>Flavobacteriales</taxon>
        <taxon>Flavobacteriaceae</taxon>
        <taxon>Flavivirga</taxon>
    </lineage>
</organism>
<accession>A0ABT8W515</accession>
<protein>
    <submittedName>
        <fullName evidence="2">DUF6268 family outer membrane beta-barrel protein</fullName>
    </submittedName>
</protein>
<gene>
    <name evidence="2" type="ORF">Q4Q35_00130</name>
</gene>
<comment type="caution">
    <text evidence="2">The sequence shown here is derived from an EMBL/GenBank/DDBJ whole genome shotgun (WGS) entry which is preliminary data.</text>
</comment>
<dbReference type="Pfam" id="PF19783">
    <property type="entry name" value="DUF6268"/>
    <property type="match status" value="1"/>
</dbReference>
<name>A0ABT8W515_9FLAO</name>
<sequence>MNIYKESNMKFKITYVILLLSTFSFAQLSDLAKIDYTILPAGDSDIEYSRVRALFNYPIKLKKEQTYLFLGLDYSTVNLNMTEHPSFDIEELNDFQLLDINIGYTTPLKNDWRLGARLTPGFSSNLRANDLRFEDAILSGDIVFIKDKKEDPNVKKPWRLIIGISYSGNRGFSFPLPFISYYKKFHSKWSYNVGIPKLNLQYHAFSKHRFKLYAELDGFTANLQQGVLIDNSIIAESINMSLILSGLQYEFHITKNIQFYARASYIFSNSVNLRDKNKDNILELDKSNTQYLRTGIRFKI</sequence>
<dbReference type="Proteomes" id="UP001176883">
    <property type="component" value="Unassembled WGS sequence"/>
</dbReference>
<feature type="domain" description="DUF6268" evidence="1">
    <location>
        <begin position="69"/>
        <end position="298"/>
    </location>
</feature>
<reference evidence="2" key="1">
    <citation type="submission" date="2023-07" db="EMBL/GenBank/DDBJ databases">
        <title>Two novel species in the genus Flavivirga.</title>
        <authorList>
            <person name="Kwon K."/>
        </authorList>
    </citation>
    <scope>NUCLEOTIDE SEQUENCE</scope>
    <source>
        <strain evidence="2">KCTC 52353</strain>
    </source>
</reference>
<keyword evidence="3" id="KW-1185">Reference proteome</keyword>
<dbReference type="InterPro" id="IPR046235">
    <property type="entry name" value="DUF6268"/>
</dbReference>